<feature type="region of interest" description="Disordered" evidence="1">
    <location>
        <begin position="142"/>
        <end position="164"/>
    </location>
</feature>
<proteinExistence type="predicted"/>
<evidence type="ECO:0000313" key="3">
    <source>
        <dbReference type="Proteomes" id="UP001292094"/>
    </source>
</evidence>
<keyword evidence="3" id="KW-1185">Reference proteome</keyword>
<name>A0AAE1PQT8_9EUCA</name>
<evidence type="ECO:0000313" key="2">
    <source>
        <dbReference type="EMBL" id="KAK4312401.1"/>
    </source>
</evidence>
<comment type="caution">
    <text evidence="2">The sequence shown here is derived from an EMBL/GenBank/DDBJ whole genome shotgun (WGS) entry which is preliminary data.</text>
</comment>
<reference evidence="2" key="1">
    <citation type="submission" date="2023-11" db="EMBL/GenBank/DDBJ databases">
        <title>Genome assemblies of two species of porcelain crab, Petrolisthes cinctipes and Petrolisthes manimaculis (Anomura: Porcellanidae).</title>
        <authorList>
            <person name="Angst P."/>
        </authorList>
    </citation>
    <scope>NUCLEOTIDE SEQUENCE</scope>
    <source>
        <strain evidence="2">PB745_02</strain>
        <tissue evidence="2">Gill</tissue>
    </source>
</reference>
<protein>
    <submittedName>
        <fullName evidence="2">Uncharacterized protein</fullName>
    </submittedName>
</protein>
<feature type="region of interest" description="Disordered" evidence="1">
    <location>
        <begin position="1346"/>
        <end position="1382"/>
    </location>
</feature>
<dbReference type="Proteomes" id="UP001292094">
    <property type="component" value="Unassembled WGS sequence"/>
</dbReference>
<feature type="region of interest" description="Disordered" evidence="1">
    <location>
        <begin position="47"/>
        <end position="82"/>
    </location>
</feature>
<accession>A0AAE1PQT8</accession>
<organism evidence="2 3">
    <name type="scientific">Petrolisthes manimaculis</name>
    <dbReference type="NCBI Taxonomy" id="1843537"/>
    <lineage>
        <taxon>Eukaryota</taxon>
        <taxon>Metazoa</taxon>
        <taxon>Ecdysozoa</taxon>
        <taxon>Arthropoda</taxon>
        <taxon>Crustacea</taxon>
        <taxon>Multicrustacea</taxon>
        <taxon>Malacostraca</taxon>
        <taxon>Eumalacostraca</taxon>
        <taxon>Eucarida</taxon>
        <taxon>Decapoda</taxon>
        <taxon>Pleocyemata</taxon>
        <taxon>Anomura</taxon>
        <taxon>Galatheoidea</taxon>
        <taxon>Porcellanidae</taxon>
        <taxon>Petrolisthes</taxon>
    </lineage>
</organism>
<sequence length="1382" mass="152283">MQVTHGNFTPTAHLYSKYSSDKRLIFGGMAGLIDHLGTVSGASPCAENISMENDGNSSHHDSETESAFSGFSSDDEAGNLKTRKLKEYRMKNKRKRRMRKGVKKMLLETNCKYPREEKSTYLCLQPQRLSAILEEHSYAVPTSHRDKVSSHAVPMDNEQTSTTEVGHGGVMWRSKDHQTRYMCDRAKNRGESIILCEDNEYSTSCALSSSNCIIILTETPDHSVFTSPPGTSSAQVSALQKVAAVSNTSITPSKDVETNNNDICHSLKDTSKADNEEMSANVAPEYKAHVSSSVNFGDTKDVCKTVFVKLRRLNDQYINDMKANNSKSKLTNNMKFSKSVAEFTSETNFSKSVDECISETNFGKSIEKCTSETNFSKSMDECTSETNFSKSVKECKGETNFSKSVEKCTSETNFSISVEECTSETNFSKSMDECTSETNFSKSVEECTSETNFSISVEECTSETNLSKSMDECTSETNFSKSVEECTSETNFSKSMDECTSETNFSKSMDECTSETNFSKSMDECTSETNFSISVEECTSESECSRDTSQKKLDDGGEEIFAVATTSLKPNQLHIDSDGENSPSKEMREMGLLKNENMDAVYEPQGSTEATQTEKYPSFSVYLGAYYPDMNLPTEGLDRNLIQRITKPPGVRVMCARNNTDEVVLRTAWCALVSQCPEGAHNSMLLSPGANTRNKMHRKGISEENSRHTTGKKSKFTISVGGNKFKPENNNSCAKSTSEYKLQHCHNQQNVHIYNEAITLSSQVVGSSCVANSTSASVIANSNVAKLASPVVAHSNTKSSIASLMLVRKEVSIKEHVHAKDMSVILDVKKDISISTKSNTDDVHIIRNAFSRIIPNVKPHNTSSSTDITNSKGTASFQCFCKFNSAIYKDRESYCCGMNTSGCCGFAKAVKTCALGGFNYPTNRAAFFSLLGLMKKEEYDKEVYAQSLIVHKTRKVCANRVKDSDTNKLQLDAFDTPVISTNDTGNFGAQKTCSHLQLQSEYEKKTTGRSKPLNLNSVKSIVGCIKPLTLNSDKTTMRCSQPLRSGYEKATADCNKPLNLNGEKAIAGCNKPLYLIGEKTVAGCSKSLNFNGERTSDCSKPLQSDSEKVAVNCSKPLQSDSINIAADCSKPLQSDSMKVAGDCNKPLEKTAADCSKPHKSDSKNVTADCSKQVQLHSEKAAVNYKPLLTDNKKVAIDCSKPLQLDSKEVAVDSNKLIISNKEIAIDCNKALQLDRNMTAVDCNMLVKADKKAVAVDCNKPLPSENKEVTVNYNKPILALPGRMNLRNSSKVLKRPSCPCCADDTLNNNLFVGKSAMYTKPKREMILEESIICDVCPKYSIDMSKLNPTSDNNSRYESSLRRHSNLKHPEMTSNKARMMCDKD</sequence>
<dbReference type="EMBL" id="JAWZYT010001414">
    <property type="protein sequence ID" value="KAK4312401.1"/>
    <property type="molecule type" value="Genomic_DNA"/>
</dbReference>
<gene>
    <name evidence="2" type="ORF">Pmani_016173</name>
</gene>
<feature type="compositionally biased region" description="Polar residues" evidence="1">
    <location>
        <begin position="1346"/>
        <end position="1356"/>
    </location>
</feature>
<evidence type="ECO:0000256" key="1">
    <source>
        <dbReference type="SAM" id="MobiDB-lite"/>
    </source>
</evidence>